<accession>A0AAN9S228</accession>
<evidence type="ECO:0000259" key="3">
    <source>
        <dbReference type="PROSITE" id="PS50095"/>
    </source>
</evidence>
<dbReference type="PANTHER" id="PTHR31718">
    <property type="entry name" value="PLAT DOMAIN-CONTAINING PROTEIN"/>
    <property type="match status" value="1"/>
</dbReference>
<sequence>MGKAKRHKQQRYVMATKWSVLVFVLWLCLAGAGTVRSEEDCVYTLYVRTGSIIKGGTDSKIGVKLYNKYGKGIYIKNLHDWGGLMGPHHSYFERGNLDIFSGKAPCFDGPVCRLNLTSDGSGAHHGWYVNYVEVTTTGVHTPCAQHQFTIEQWLATDASPYKLWAFRDYCPSILGQAHTTSSLPFSLLDSPLLL</sequence>
<dbReference type="Pfam" id="PF01477">
    <property type="entry name" value="PLAT"/>
    <property type="match status" value="1"/>
</dbReference>
<gene>
    <name evidence="4" type="ORF">VNO78_28377</name>
</gene>
<comment type="caution">
    <text evidence="1">Lacks conserved residue(s) required for the propagation of feature annotation.</text>
</comment>
<feature type="signal peptide" evidence="2">
    <location>
        <begin position="1"/>
        <end position="37"/>
    </location>
</feature>
<evidence type="ECO:0000313" key="4">
    <source>
        <dbReference type="EMBL" id="KAK7387516.1"/>
    </source>
</evidence>
<dbReference type="InterPro" id="IPR001024">
    <property type="entry name" value="PLAT/LH2_dom"/>
</dbReference>
<dbReference type="PROSITE" id="PS50095">
    <property type="entry name" value="PLAT"/>
    <property type="match status" value="1"/>
</dbReference>
<dbReference type="PANTHER" id="PTHR31718:SF0">
    <property type="entry name" value="PLAT DOMAIN-CONTAINING PROTEIN 2"/>
    <property type="match status" value="1"/>
</dbReference>
<dbReference type="Gene3D" id="2.60.60.20">
    <property type="entry name" value="PLAT/LH2 domain"/>
    <property type="match status" value="1"/>
</dbReference>
<organism evidence="4 5">
    <name type="scientific">Psophocarpus tetragonolobus</name>
    <name type="common">Winged bean</name>
    <name type="synonym">Dolichos tetragonolobus</name>
    <dbReference type="NCBI Taxonomy" id="3891"/>
    <lineage>
        <taxon>Eukaryota</taxon>
        <taxon>Viridiplantae</taxon>
        <taxon>Streptophyta</taxon>
        <taxon>Embryophyta</taxon>
        <taxon>Tracheophyta</taxon>
        <taxon>Spermatophyta</taxon>
        <taxon>Magnoliopsida</taxon>
        <taxon>eudicotyledons</taxon>
        <taxon>Gunneridae</taxon>
        <taxon>Pentapetalae</taxon>
        <taxon>rosids</taxon>
        <taxon>fabids</taxon>
        <taxon>Fabales</taxon>
        <taxon>Fabaceae</taxon>
        <taxon>Papilionoideae</taxon>
        <taxon>50 kb inversion clade</taxon>
        <taxon>NPAAA clade</taxon>
        <taxon>indigoferoid/millettioid clade</taxon>
        <taxon>Phaseoleae</taxon>
        <taxon>Psophocarpus</taxon>
    </lineage>
</organism>
<dbReference type="InterPro" id="IPR036392">
    <property type="entry name" value="PLAT/LH2_dom_sf"/>
</dbReference>
<dbReference type="CDD" id="cd01754">
    <property type="entry name" value="PLAT_plant_stress"/>
    <property type="match status" value="1"/>
</dbReference>
<proteinExistence type="predicted"/>
<feature type="domain" description="PLAT" evidence="3">
    <location>
        <begin position="41"/>
        <end position="168"/>
    </location>
</feature>
<dbReference type="EMBL" id="JAYMYS010000007">
    <property type="protein sequence ID" value="KAK7387516.1"/>
    <property type="molecule type" value="Genomic_DNA"/>
</dbReference>
<feature type="chain" id="PRO_5042873841" description="PLAT domain-containing protein" evidence="2">
    <location>
        <begin position="38"/>
        <end position="194"/>
    </location>
</feature>
<reference evidence="4 5" key="1">
    <citation type="submission" date="2024-01" db="EMBL/GenBank/DDBJ databases">
        <title>The genomes of 5 underutilized Papilionoideae crops provide insights into root nodulation and disease resistanc.</title>
        <authorList>
            <person name="Jiang F."/>
        </authorList>
    </citation>
    <scope>NUCLEOTIDE SEQUENCE [LARGE SCALE GENOMIC DNA]</scope>
    <source>
        <strain evidence="4">DUOXIRENSHENG_FW03</strain>
        <tissue evidence="4">Leaves</tissue>
    </source>
</reference>
<dbReference type="AlphaFoldDB" id="A0AAN9S228"/>
<dbReference type="Proteomes" id="UP001386955">
    <property type="component" value="Unassembled WGS sequence"/>
</dbReference>
<name>A0AAN9S228_PSOTE</name>
<comment type="caution">
    <text evidence="4">The sequence shown here is derived from an EMBL/GenBank/DDBJ whole genome shotgun (WGS) entry which is preliminary data.</text>
</comment>
<evidence type="ECO:0000256" key="2">
    <source>
        <dbReference type="SAM" id="SignalP"/>
    </source>
</evidence>
<dbReference type="SUPFAM" id="SSF49723">
    <property type="entry name" value="Lipase/lipooxygenase domain (PLAT/LH2 domain)"/>
    <property type="match status" value="1"/>
</dbReference>
<evidence type="ECO:0000256" key="1">
    <source>
        <dbReference type="PROSITE-ProRule" id="PRU00152"/>
    </source>
</evidence>
<evidence type="ECO:0000313" key="5">
    <source>
        <dbReference type="Proteomes" id="UP001386955"/>
    </source>
</evidence>
<keyword evidence="2" id="KW-0732">Signal</keyword>
<protein>
    <recommendedName>
        <fullName evidence="3">PLAT domain-containing protein</fullName>
    </recommendedName>
</protein>
<keyword evidence="5" id="KW-1185">Reference proteome</keyword>